<organism evidence="9 10">
    <name type="scientific">Streptomyces zingiberis</name>
    <dbReference type="NCBI Taxonomy" id="2053010"/>
    <lineage>
        <taxon>Bacteria</taxon>
        <taxon>Bacillati</taxon>
        <taxon>Actinomycetota</taxon>
        <taxon>Actinomycetes</taxon>
        <taxon>Kitasatosporales</taxon>
        <taxon>Streptomycetaceae</taxon>
        <taxon>Streptomyces</taxon>
    </lineage>
</organism>
<reference evidence="9 10" key="1">
    <citation type="submission" date="2020-03" db="EMBL/GenBank/DDBJ databases">
        <title>WGS of actinomycetes isolated from Thailand.</title>
        <authorList>
            <person name="Thawai C."/>
        </authorList>
    </citation>
    <scope>NUCLEOTIDE SEQUENCE [LARGE SCALE GENOMIC DNA]</scope>
    <source>
        <strain evidence="9 10">PLAI 1-29</strain>
    </source>
</reference>
<proteinExistence type="inferred from homology"/>
<dbReference type="SUPFAM" id="SSF55424">
    <property type="entry name" value="FAD/NAD-linked reductases, dimerisation (C-terminal) domain"/>
    <property type="match status" value="1"/>
</dbReference>
<protein>
    <submittedName>
        <fullName evidence="9">FAD-dependent oxidoreductase</fullName>
    </submittedName>
</protein>
<keyword evidence="10" id="KW-1185">Reference proteome</keyword>
<name>A0ABX1C0E6_9ACTN</name>
<dbReference type="RefSeq" id="WP_168101678.1">
    <property type="nucleotide sequence ID" value="NZ_JAATEN010000007.1"/>
</dbReference>
<evidence type="ECO:0000256" key="5">
    <source>
        <dbReference type="ARBA" id="ARBA00023002"/>
    </source>
</evidence>
<dbReference type="InterPro" id="IPR016156">
    <property type="entry name" value="FAD/NAD-linked_Rdtase_dimer_sf"/>
</dbReference>
<evidence type="ECO:0000259" key="7">
    <source>
        <dbReference type="Pfam" id="PF02852"/>
    </source>
</evidence>
<evidence type="ECO:0000256" key="1">
    <source>
        <dbReference type="ARBA" id="ARBA00001974"/>
    </source>
</evidence>
<dbReference type="InterPro" id="IPR004099">
    <property type="entry name" value="Pyr_nucl-diS_OxRdtase_dimer"/>
</dbReference>
<sequence length="466" mass="49530">MAAPRRMVIIGGDATGMSAASRARRLKGPDELEITAFERSSFASYSACGIPYWVGGVVDGPEALIARTPEEHRARDIDLRLRTEVTAIETGRQRVRVRDLDHPGPGAERWVGYDDLVIATGARPLRPEIPGIDAQGVYGVQTLDDGRALAESLGERAEGVRAVVVGAGYIGVEMAEALRRRGCHVTVVERDEQPMSTLDPDMGRLVHETMGEFGIETVTGAEVTEVRTGDDGRVRAVCTKDGEYPADLVVLGLGVRPETTLAREAGLPLGSSGGLLTDLAMRVRGREDIWAGGDCVEVLDLVSGRSRHVALGTHANKHGQVIGTNVGGGYATFPGVVGTAVSKICELEIARTGLLEAEARAAGLQFVTVTTESTSRSGYYPGARSMTVKMLAERRTGRLLGVQIVGREGAGKRVDVAAVALTAGMTVERMTSLDLGYAPPFSPVWDPVLVAARRAAAEVSRDLRGR</sequence>
<feature type="domain" description="FAD/NAD(P)-binding" evidence="8">
    <location>
        <begin position="6"/>
        <end position="303"/>
    </location>
</feature>
<evidence type="ECO:0000259" key="8">
    <source>
        <dbReference type="Pfam" id="PF07992"/>
    </source>
</evidence>
<evidence type="ECO:0000256" key="3">
    <source>
        <dbReference type="ARBA" id="ARBA00022630"/>
    </source>
</evidence>
<comment type="similarity">
    <text evidence="2">Belongs to the class-III pyridine nucleotide-disulfide oxidoreductase family.</text>
</comment>
<comment type="caution">
    <text evidence="9">The sequence shown here is derived from an EMBL/GenBank/DDBJ whole genome shotgun (WGS) entry which is preliminary data.</text>
</comment>
<accession>A0ABX1C0E6</accession>
<keyword evidence="5" id="KW-0560">Oxidoreductase</keyword>
<evidence type="ECO:0000256" key="2">
    <source>
        <dbReference type="ARBA" id="ARBA00009130"/>
    </source>
</evidence>
<feature type="domain" description="Pyridine nucleotide-disulphide oxidoreductase dimerisation" evidence="7">
    <location>
        <begin position="342"/>
        <end position="444"/>
    </location>
</feature>
<evidence type="ECO:0000256" key="4">
    <source>
        <dbReference type="ARBA" id="ARBA00022827"/>
    </source>
</evidence>
<dbReference type="Pfam" id="PF02852">
    <property type="entry name" value="Pyr_redox_dim"/>
    <property type="match status" value="1"/>
</dbReference>
<dbReference type="PRINTS" id="PR00368">
    <property type="entry name" value="FADPNR"/>
</dbReference>
<dbReference type="Pfam" id="PF07992">
    <property type="entry name" value="Pyr_redox_2"/>
    <property type="match status" value="1"/>
</dbReference>
<dbReference type="Proteomes" id="UP000695264">
    <property type="component" value="Unassembled WGS sequence"/>
</dbReference>
<keyword evidence="4" id="KW-0274">FAD</keyword>
<dbReference type="SUPFAM" id="SSF51905">
    <property type="entry name" value="FAD/NAD(P)-binding domain"/>
    <property type="match status" value="2"/>
</dbReference>
<dbReference type="Gene3D" id="3.50.50.60">
    <property type="entry name" value="FAD/NAD(P)-binding domain"/>
    <property type="match status" value="2"/>
</dbReference>
<gene>
    <name evidence="9" type="ORF">HCK00_11090</name>
</gene>
<dbReference type="PRINTS" id="PR00411">
    <property type="entry name" value="PNDRDTASEI"/>
</dbReference>
<comment type="cofactor">
    <cofactor evidence="1">
        <name>FAD</name>
        <dbReference type="ChEBI" id="CHEBI:57692"/>
    </cofactor>
</comment>
<evidence type="ECO:0000313" key="9">
    <source>
        <dbReference type="EMBL" id="NJQ01059.1"/>
    </source>
</evidence>
<dbReference type="PANTHER" id="PTHR43429:SF1">
    <property type="entry name" value="NAD(P)H SULFUR OXIDOREDUCTASE (COA-DEPENDENT)"/>
    <property type="match status" value="1"/>
</dbReference>
<dbReference type="PANTHER" id="PTHR43429">
    <property type="entry name" value="PYRIDINE NUCLEOTIDE-DISULFIDE OXIDOREDUCTASE DOMAIN-CONTAINING"/>
    <property type="match status" value="1"/>
</dbReference>
<keyword evidence="6" id="KW-0676">Redox-active center</keyword>
<keyword evidence="3" id="KW-0285">Flavoprotein</keyword>
<dbReference type="InterPro" id="IPR036188">
    <property type="entry name" value="FAD/NAD-bd_sf"/>
</dbReference>
<evidence type="ECO:0000256" key="6">
    <source>
        <dbReference type="ARBA" id="ARBA00023284"/>
    </source>
</evidence>
<dbReference type="EMBL" id="JAATEN010000007">
    <property type="protein sequence ID" value="NJQ01059.1"/>
    <property type="molecule type" value="Genomic_DNA"/>
</dbReference>
<dbReference type="InterPro" id="IPR023753">
    <property type="entry name" value="FAD/NAD-binding_dom"/>
</dbReference>
<evidence type="ECO:0000313" key="10">
    <source>
        <dbReference type="Proteomes" id="UP000695264"/>
    </source>
</evidence>
<dbReference type="InterPro" id="IPR050260">
    <property type="entry name" value="FAD-bd_OxRdtase"/>
</dbReference>